<sequence>MSNILIGITGASGQTYASRIIQILRAEIPLTHTDLIYTDTAKIVWRDEMGSDPLPSIDNHSYYHKYASGSNSADTMIIIPCTMGTIGRIANGTGGDLIARAADVMLKERKPLVIVPRETPFNLIHLENLTRLAKAGAIIAPASPSFYTHPTNLDQLIDNFARRILHIAGIHQLPTNNKYIPRIN</sequence>
<dbReference type="InterPro" id="IPR003382">
    <property type="entry name" value="Flavoprotein"/>
</dbReference>
<dbReference type="EMBL" id="VSSQ01017661">
    <property type="protein sequence ID" value="MPM60166.1"/>
    <property type="molecule type" value="Genomic_DNA"/>
</dbReference>
<keyword evidence="3" id="KW-0288">FMN</keyword>
<dbReference type="SUPFAM" id="SSF52507">
    <property type="entry name" value="Homo-oligomeric flavin-containing Cys decarboxylases, HFCD"/>
    <property type="match status" value="1"/>
</dbReference>
<gene>
    <name evidence="6" type="primary">bsdB_2</name>
    <name evidence="6" type="ORF">SDC9_107014</name>
</gene>
<evidence type="ECO:0000256" key="4">
    <source>
        <dbReference type="ARBA" id="ARBA00022679"/>
    </source>
</evidence>
<keyword evidence="2" id="KW-0285">Flavoprotein</keyword>
<evidence type="ECO:0000259" key="5">
    <source>
        <dbReference type="Pfam" id="PF02441"/>
    </source>
</evidence>
<organism evidence="6">
    <name type="scientific">bioreactor metagenome</name>
    <dbReference type="NCBI Taxonomy" id="1076179"/>
    <lineage>
        <taxon>unclassified sequences</taxon>
        <taxon>metagenomes</taxon>
        <taxon>ecological metagenomes</taxon>
    </lineage>
</organism>
<keyword evidence="4 6" id="KW-0808">Transferase</keyword>
<reference evidence="6" key="1">
    <citation type="submission" date="2019-08" db="EMBL/GenBank/DDBJ databases">
        <authorList>
            <person name="Kucharzyk K."/>
            <person name="Murdoch R.W."/>
            <person name="Higgins S."/>
            <person name="Loffler F."/>
        </authorList>
    </citation>
    <scope>NUCLEOTIDE SEQUENCE</scope>
</reference>
<name>A0A645B524_9ZZZZ</name>
<dbReference type="Gene3D" id="3.40.50.1950">
    <property type="entry name" value="Flavin prenyltransferase-like"/>
    <property type="match status" value="1"/>
</dbReference>
<dbReference type="Pfam" id="PF02441">
    <property type="entry name" value="Flavoprotein"/>
    <property type="match status" value="1"/>
</dbReference>
<comment type="caution">
    <text evidence="6">The sequence shown here is derived from an EMBL/GenBank/DDBJ whole genome shotgun (WGS) entry which is preliminary data.</text>
</comment>
<feature type="domain" description="Flavoprotein" evidence="5">
    <location>
        <begin position="3"/>
        <end position="159"/>
    </location>
</feature>
<dbReference type="InterPro" id="IPR004507">
    <property type="entry name" value="UbiX-like"/>
</dbReference>
<dbReference type="NCBIfam" id="TIGR00421">
    <property type="entry name" value="ubiX_pad"/>
    <property type="match status" value="1"/>
</dbReference>
<evidence type="ECO:0000313" key="6">
    <source>
        <dbReference type="EMBL" id="MPM60166.1"/>
    </source>
</evidence>
<protein>
    <submittedName>
        <fullName evidence="6">Putative UbiX-like flavin prenyltransferase</fullName>
        <ecNumber evidence="6">2.5.1.129</ecNumber>
    </submittedName>
</protein>
<dbReference type="GO" id="GO:0106141">
    <property type="term" value="F:flavin prenyltransferase activity"/>
    <property type="evidence" value="ECO:0007669"/>
    <property type="project" value="UniProtKB-EC"/>
</dbReference>
<dbReference type="AlphaFoldDB" id="A0A645B524"/>
<dbReference type="InterPro" id="IPR036551">
    <property type="entry name" value="Flavin_trans-like"/>
</dbReference>
<evidence type="ECO:0000256" key="3">
    <source>
        <dbReference type="ARBA" id="ARBA00022643"/>
    </source>
</evidence>
<dbReference type="EC" id="2.5.1.129" evidence="6"/>
<accession>A0A645B524</accession>
<keyword evidence="1" id="KW-0637">Prenyltransferase</keyword>
<proteinExistence type="predicted"/>
<evidence type="ECO:0000256" key="1">
    <source>
        <dbReference type="ARBA" id="ARBA00022602"/>
    </source>
</evidence>
<evidence type="ECO:0000256" key="2">
    <source>
        <dbReference type="ARBA" id="ARBA00022630"/>
    </source>
</evidence>